<gene>
    <name evidence="1" type="ORF">SteCoe_2497</name>
</gene>
<dbReference type="SUPFAM" id="SSF48371">
    <property type="entry name" value="ARM repeat"/>
    <property type="match status" value="1"/>
</dbReference>
<dbReference type="InterPro" id="IPR011989">
    <property type="entry name" value="ARM-like"/>
</dbReference>
<reference evidence="1 2" key="1">
    <citation type="submission" date="2016-11" db="EMBL/GenBank/DDBJ databases">
        <title>The macronuclear genome of Stentor coeruleus: a giant cell with tiny introns.</title>
        <authorList>
            <person name="Slabodnick M."/>
            <person name="Ruby J.G."/>
            <person name="Reiff S.B."/>
            <person name="Swart E.C."/>
            <person name="Gosai S."/>
            <person name="Prabakaran S."/>
            <person name="Witkowska E."/>
            <person name="Larue G.E."/>
            <person name="Fisher S."/>
            <person name="Freeman R.M."/>
            <person name="Gunawardena J."/>
            <person name="Chu W."/>
            <person name="Stover N.A."/>
            <person name="Gregory B.D."/>
            <person name="Nowacki M."/>
            <person name="Derisi J."/>
            <person name="Roy S.W."/>
            <person name="Marshall W.F."/>
            <person name="Sood P."/>
        </authorList>
    </citation>
    <scope>NUCLEOTIDE SEQUENCE [LARGE SCALE GENOMIC DNA]</scope>
    <source>
        <strain evidence="1">WM001</strain>
    </source>
</reference>
<keyword evidence="2" id="KW-1185">Reference proteome</keyword>
<organism evidence="1 2">
    <name type="scientific">Stentor coeruleus</name>
    <dbReference type="NCBI Taxonomy" id="5963"/>
    <lineage>
        <taxon>Eukaryota</taxon>
        <taxon>Sar</taxon>
        <taxon>Alveolata</taxon>
        <taxon>Ciliophora</taxon>
        <taxon>Postciliodesmatophora</taxon>
        <taxon>Heterotrichea</taxon>
        <taxon>Heterotrichida</taxon>
        <taxon>Stentoridae</taxon>
        <taxon>Stentor</taxon>
    </lineage>
</organism>
<dbReference type="InterPro" id="IPR016024">
    <property type="entry name" value="ARM-type_fold"/>
</dbReference>
<proteinExistence type="predicted"/>
<evidence type="ECO:0008006" key="3">
    <source>
        <dbReference type="Google" id="ProtNLM"/>
    </source>
</evidence>
<dbReference type="Proteomes" id="UP000187209">
    <property type="component" value="Unassembled WGS sequence"/>
</dbReference>
<comment type="caution">
    <text evidence="1">The sequence shown here is derived from an EMBL/GenBank/DDBJ whole genome shotgun (WGS) entry which is preliminary data.</text>
</comment>
<name>A0A1R2CZ89_9CILI</name>
<dbReference type="EMBL" id="MPUH01000028">
    <property type="protein sequence ID" value="OMJ94301.1"/>
    <property type="molecule type" value="Genomic_DNA"/>
</dbReference>
<accession>A0A1R2CZ89</accession>
<dbReference type="Gene3D" id="1.25.10.10">
    <property type="entry name" value="Leucine-rich Repeat Variant"/>
    <property type="match status" value="1"/>
</dbReference>
<sequence>MGRKKEKEVVVTANDIKREKLKNVSETEDIDEIIELTKDKDPFVRAKAVRSICPCKVYDKIDAFWNRVLEMIDDEDEGVRENVLHVLCDGSPEYLEDRIIEAVQRFNRDSNKYIKRRAHKVLGSYYKTGKWNIL</sequence>
<evidence type="ECO:0000313" key="1">
    <source>
        <dbReference type="EMBL" id="OMJ94301.1"/>
    </source>
</evidence>
<dbReference type="OrthoDB" id="10017781at2759"/>
<protein>
    <recommendedName>
        <fullName evidence="3">Condensin complex subunit 1 C-terminal domain-containing protein</fullName>
    </recommendedName>
</protein>
<evidence type="ECO:0000313" key="2">
    <source>
        <dbReference type="Proteomes" id="UP000187209"/>
    </source>
</evidence>
<dbReference type="AlphaFoldDB" id="A0A1R2CZ89"/>